<keyword evidence="3" id="KW-0547">Nucleotide-binding</keyword>
<evidence type="ECO:0000313" key="10">
    <source>
        <dbReference type="EMBL" id="MFL0251885.1"/>
    </source>
</evidence>
<dbReference type="InterPro" id="IPR036640">
    <property type="entry name" value="ABC1_TM_sf"/>
</dbReference>
<name>A0ABW8TK62_9CLOT</name>
<feature type="domain" description="ABC transporter" evidence="8">
    <location>
        <begin position="339"/>
        <end position="572"/>
    </location>
</feature>
<evidence type="ECO:0000256" key="3">
    <source>
        <dbReference type="ARBA" id="ARBA00022741"/>
    </source>
</evidence>
<dbReference type="InterPro" id="IPR027417">
    <property type="entry name" value="P-loop_NTPase"/>
</dbReference>
<dbReference type="PANTHER" id="PTHR43394">
    <property type="entry name" value="ATP-DEPENDENT PERMEASE MDL1, MITOCHONDRIAL"/>
    <property type="match status" value="1"/>
</dbReference>
<dbReference type="PROSITE" id="PS00211">
    <property type="entry name" value="ABC_TRANSPORTER_1"/>
    <property type="match status" value="1"/>
</dbReference>
<comment type="caution">
    <text evidence="10">The sequence shown here is derived from an EMBL/GenBank/DDBJ whole genome shotgun (WGS) entry which is preliminary data.</text>
</comment>
<dbReference type="EMBL" id="JBJIAA010000013">
    <property type="protein sequence ID" value="MFL0251885.1"/>
    <property type="molecule type" value="Genomic_DNA"/>
</dbReference>
<feature type="transmembrane region" description="Helical" evidence="7">
    <location>
        <begin position="28"/>
        <end position="49"/>
    </location>
</feature>
<dbReference type="InterPro" id="IPR003593">
    <property type="entry name" value="AAA+_ATPase"/>
</dbReference>
<evidence type="ECO:0000256" key="6">
    <source>
        <dbReference type="ARBA" id="ARBA00023136"/>
    </source>
</evidence>
<keyword evidence="11" id="KW-1185">Reference proteome</keyword>
<dbReference type="Gene3D" id="1.20.1560.10">
    <property type="entry name" value="ABC transporter type 1, transmembrane domain"/>
    <property type="match status" value="1"/>
</dbReference>
<feature type="transmembrane region" description="Helical" evidence="7">
    <location>
        <begin position="166"/>
        <end position="183"/>
    </location>
</feature>
<evidence type="ECO:0000256" key="5">
    <source>
        <dbReference type="ARBA" id="ARBA00022989"/>
    </source>
</evidence>
<accession>A0ABW8TK62</accession>
<dbReference type="PROSITE" id="PS50893">
    <property type="entry name" value="ABC_TRANSPORTER_2"/>
    <property type="match status" value="1"/>
</dbReference>
<organism evidence="10 11">
    <name type="scientific">Clostridium neuense</name>
    <dbReference type="NCBI Taxonomy" id="1728934"/>
    <lineage>
        <taxon>Bacteria</taxon>
        <taxon>Bacillati</taxon>
        <taxon>Bacillota</taxon>
        <taxon>Clostridia</taxon>
        <taxon>Eubacteriales</taxon>
        <taxon>Clostridiaceae</taxon>
        <taxon>Clostridium</taxon>
    </lineage>
</organism>
<keyword evidence="2 7" id="KW-0812">Transmembrane</keyword>
<evidence type="ECO:0000256" key="2">
    <source>
        <dbReference type="ARBA" id="ARBA00022692"/>
    </source>
</evidence>
<evidence type="ECO:0000313" key="11">
    <source>
        <dbReference type="Proteomes" id="UP001623592"/>
    </source>
</evidence>
<evidence type="ECO:0000256" key="7">
    <source>
        <dbReference type="SAM" id="Phobius"/>
    </source>
</evidence>
<dbReference type="SUPFAM" id="SSF90123">
    <property type="entry name" value="ABC transporter transmembrane region"/>
    <property type="match status" value="1"/>
</dbReference>
<dbReference type="SUPFAM" id="SSF52540">
    <property type="entry name" value="P-loop containing nucleoside triphosphate hydrolases"/>
    <property type="match status" value="1"/>
</dbReference>
<dbReference type="Pfam" id="PF00664">
    <property type="entry name" value="ABC_membrane"/>
    <property type="match status" value="1"/>
</dbReference>
<keyword evidence="4 10" id="KW-0067">ATP-binding</keyword>
<proteinExistence type="predicted"/>
<keyword evidence="5 7" id="KW-1133">Transmembrane helix</keyword>
<gene>
    <name evidence="10" type="ORF">ACJDT4_15815</name>
</gene>
<dbReference type="RefSeq" id="WP_406788535.1">
    <property type="nucleotide sequence ID" value="NZ_JBJIAA010000013.1"/>
</dbReference>
<evidence type="ECO:0000256" key="4">
    <source>
        <dbReference type="ARBA" id="ARBA00022840"/>
    </source>
</evidence>
<evidence type="ECO:0000259" key="9">
    <source>
        <dbReference type="PROSITE" id="PS50929"/>
    </source>
</evidence>
<dbReference type="Gene3D" id="3.40.50.300">
    <property type="entry name" value="P-loop containing nucleotide triphosphate hydrolases"/>
    <property type="match status" value="1"/>
</dbReference>
<keyword evidence="6 7" id="KW-0472">Membrane</keyword>
<sequence>MKQKNKNPISEIFHFAGEEKKKMIGSTILSAFAAIFGIIPYIVIGKILILMLSFNTSIKQITLKSLVVAAALILEKVFSGLSTRLSHKAAFGILCNIRCALTDKIQNASMGYIGEKTSGAYKETVIDQVDQLEEALAHMIPELIPNLILPLVVIVFLFILDFRIALVSMVSIIIGIMAWKFMLGKDAMKIFKLTQDGNRAMNETIVEYINGMEVIKSYNETASSMKNYEGAVTHYRDVLVNWYRHCHPYLSIYSVITPATICFELPVSGILLMHGSITLETFLMCMVLSLGIVAPLMKVITFSDHITEIGAANTRIQEILGAKEIFEADNHKQIADNRISLKNVSFGYGDTEILHGISFDVKPATTTAIVGASGSGKSTIAKLIARFWDVNAGKIEIGGVSIKEIPLKTLMNQISFVSQDNFLANTSIKENIKMGKPGASDEEVMLAARQACCEEFIARLPKGYDTNVGDAGSLLSGGERQRIAIARAIIKNSPIVILDEATASIDSENEKKIGDAIRELTKGKTLVTIAHRLSTIKDSDQIIVMEKGNKIDGGTHEQLLKDCKVYETMWNNHIGAEGWSIKGEVISC</sequence>
<dbReference type="Pfam" id="PF00005">
    <property type="entry name" value="ABC_tran"/>
    <property type="match status" value="1"/>
</dbReference>
<dbReference type="InterPro" id="IPR011527">
    <property type="entry name" value="ABC1_TM_dom"/>
</dbReference>
<dbReference type="SMART" id="SM00382">
    <property type="entry name" value="AAA"/>
    <property type="match status" value="1"/>
</dbReference>
<dbReference type="PANTHER" id="PTHR43394:SF1">
    <property type="entry name" value="ATP-BINDING CASSETTE SUB-FAMILY B MEMBER 10, MITOCHONDRIAL"/>
    <property type="match status" value="1"/>
</dbReference>
<dbReference type="InterPro" id="IPR017871">
    <property type="entry name" value="ABC_transporter-like_CS"/>
</dbReference>
<dbReference type="Proteomes" id="UP001623592">
    <property type="component" value="Unassembled WGS sequence"/>
</dbReference>
<protein>
    <submittedName>
        <fullName evidence="10">ABC transporter ATP-binding protein</fullName>
    </submittedName>
</protein>
<reference evidence="10 11" key="1">
    <citation type="submission" date="2024-11" db="EMBL/GenBank/DDBJ databases">
        <authorList>
            <person name="Heng Y.C."/>
            <person name="Lim A.C.H."/>
            <person name="Lee J.K.Y."/>
            <person name="Kittelmann S."/>
        </authorList>
    </citation>
    <scope>NUCLEOTIDE SEQUENCE [LARGE SCALE GENOMIC DNA]</scope>
    <source>
        <strain evidence="10 11">WILCCON 0114</strain>
    </source>
</reference>
<dbReference type="InterPro" id="IPR039421">
    <property type="entry name" value="Type_1_exporter"/>
</dbReference>
<comment type="subcellular location">
    <subcellularLocation>
        <location evidence="1">Cell membrane</location>
        <topology evidence="1">Multi-pass membrane protein</topology>
    </subcellularLocation>
</comment>
<feature type="transmembrane region" description="Helical" evidence="7">
    <location>
        <begin position="143"/>
        <end position="160"/>
    </location>
</feature>
<evidence type="ECO:0000259" key="8">
    <source>
        <dbReference type="PROSITE" id="PS50893"/>
    </source>
</evidence>
<evidence type="ECO:0000256" key="1">
    <source>
        <dbReference type="ARBA" id="ARBA00004651"/>
    </source>
</evidence>
<dbReference type="GO" id="GO:0005524">
    <property type="term" value="F:ATP binding"/>
    <property type="evidence" value="ECO:0007669"/>
    <property type="project" value="UniProtKB-KW"/>
</dbReference>
<dbReference type="InterPro" id="IPR003439">
    <property type="entry name" value="ABC_transporter-like_ATP-bd"/>
</dbReference>
<feature type="domain" description="ABC transmembrane type-1" evidence="9">
    <location>
        <begin position="24"/>
        <end position="308"/>
    </location>
</feature>
<dbReference type="PROSITE" id="PS50929">
    <property type="entry name" value="ABC_TM1F"/>
    <property type="match status" value="1"/>
</dbReference>